<dbReference type="EMBL" id="CAVNYO010000403">
    <property type="protein sequence ID" value="CAK5274773.1"/>
    <property type="molecule type" value="Genomic_DNA"/>
</dbReference>
<comment type="caution">
    <text evidence="1">The sequence shown here is derived from an EMBL/GenBank/DDBJ whole genome shotgun (WGS) entry which is preliminary data.</text>
</comment>
<proteinExistence type="predicted"/>
<evidence type="ECO:0000313" key="2">
    <source>
        <dbReference type="Proteomes" id="UP001295794"/>
    </source>
</evidence>
<keyword evidence="2" id="KW-1185">Reference proteome</keyword>
<gene>
    <name evidence="1" type="ORF">MYCIT1_LOCUS22078</name>
</gene>
<evidence type="ECO:0000313" key="1">
    <source>
        <dbReference type="EMBL" id="CAK5274773.1"/>
    </source>
</evidence>
<accession>A0AAD2HH33</accession>
<sequence>MPSLCWEFIHPRAILGSSTSLEPDPERPLLRDRSLYRAFGRGPWEEEDPSPNGRRRTQHSLFRTAFAVTSRQLLNAPQTAFALLLLLFLLPVRTAEDVARVDTQLYCHLTSPFPARLSACIAVGTGILIVPLEGESARSTPPFPVLTGMTAALRFGSQWSCAAIELCSAARINSIRTRTSLCPCWSVSICSRCCLWRVLGLSSRAAFGVVTDQIPRLSALPLLQSGTEPLWNLGLTIVSIMAAAIFGTQAELFRGRVFWRKRSQPPLFAGRNGGGVTGPENEWVTQDGQIEKTVNTAV</sequence>
<dbReference type="AlphaFoldDB" id="A0AAD2HH33"/>
<protein>
    <submittedName>
        <fullName evidence="1">Uncharacterized protein</fullName>
    </submittedName>
</protein>
<organism evidence="1 2">
    <name type="scientific">Mycena citricolor</name>
    <dbReference type="NCBI Taxonomy" id="2018698"/>
    <lineage>
        <taxon>Eukaryota</taxon>
        <taxon>Fungi</taxon>
        <taxon>Dikarya</taxon>
        <taxon>Basidiomycota</taxon>
        <taxon>Agaricomycotina</taxon>
        <taxon>Agaricomycetes</taxon>
        <taxon>Agaricomycetidae</taxon>
        <taxon>Agaricales</taxon>
        <taxon>Marasmiineae</taxon>
        <taxon>Mycenaceae</taxon>
        <taxon>Mycena</taxon>
    </lineage>
</organism>
<name>A0AAD2HH33_9AGAR</name>
<dbReference type="Proteomes" id="UP001295794">
    <property type="component" value="Unassembled WGS sequence"/>
</dbReference>
<reference evidence="1" key="1">
    <citation type="submission" date="2023-11" db="EMBL/GenBank/DDBJ databases">
        <authorList>
            <person name="De Vega J J."/>
            <person name="De Vega J J."/>
        </authorList>
    </citation>
    <scope>NUCLEOTIDE SEQUENCE</scope>
</reference>